<feature type="region of interest" description="Disordered" evidence="2">
    <location>
        <begin position="1"/>
        <end position="37"/>
    </location>
</feature>
<accession>A0A4Z1E4I8</accession>
<reference evidence="4 5" key="1">
    <citation type="submission" date="2018-11" db="EMBL/GenBank/DDBJ databases">
        <title>Complete genome sequencing of the Actinobacteria Serinibacter sp. K3-2.</title>
        <authorList>
            <person name="Rakitin A.L."/>
            <person name="Beletsky A.V."/>
            <person name="Mardanov A.V."/>
            <person name="Ravin N.V."/>
            <person name="Gromova A.S."/>
            <person name="Filippova S.N."/>
            <person name="Gal'Chenko V.F."/>
        </authorList>
    </citation>
    <scope>NUCLEOTIDE SEQUENCE [LARGE SCALE GENOMIC DNA]</scope>
    <source>
        <strain evidence="4 5">K3-2</strain>
    </source>
</reference>
<dbReference type="InterPro" id="IPR009061">
    <property type="entry name" value="DNA-bd_dom_put_sf"/>
</dbReference>
<dbReference type="InterPro" id="IPR000551">
    <property type="entry name" value="MerR-type_HTH_dom"/>
</dbReference>
<sequence>MSPAPRGLDPRGRSGATPEQEPAPTLTSLAHDPWPRGASRKATMNIGAVLAVLKREFPAVSHSKIRFLEEQGLVTPQRTPAGYRVFCEADLERLRYALAAQRDSFLPLRVIRERLAALDAGLDDDTPLPTQPAAAGGGRMLAAELATLAGTTPEQVLELDKAGLISTDGGGRYPASSLTVVQLAGELAVHGLDTRHLRLMRSAADRQVDVVAQLTSPLRGRPNTPQDVRSRERAVQAGNELSTLLSRLHGALVTSGVERLF</sequence>
<dbReference type="Gene3D" id="1.10.1660.10">
    <property type="match status" value="1"/>
</dbReference>
<evidence type="ECO:0000256" key="1">
    <source>
        <dbReference type="ARBA" id="ARBA00023125"/>
    </source>
</evidence>
<dbReference type="AlphaFoldDB" id="A0A4Z1E4I8"/>
<dbReference type="SMART" id="SM00422">
    <property type="entry name" value="HTH_MERR"/>
    <property type="match status" value="1"/>
</dbReference>
<dbReference type="CDD" id="cd00592">
    <property type="entry name" value="HTH_MerR-like"/>
    <property type="match status" value="1"/>
</dbReference>
<dbReference type="SUPFAM" id="SSF46955">
    <property type="entry name" value="Putative DNA-binding domain"/>
    <property type="match status" value="1"/>
</dbReference>
<dbReference type="RefSeq" id="WP_233251633.1">
    <property type="nucleotide sequence ID" value="NZ_RHPJ01000003.1"/>
</dbReference>
<protein>
    <submittedName>
        <fullName evidence="4">Transcriptional regulator, MerR family</fullName>
    </submittedName>
</protein>
<evidence type="ECO:0000313" key="4">
    <source>
        <dbReference type="EMBL" id="TGO04657.1"/>
    </source>
</evidence>
<gene>
    <name evidence="4" type="ORF">SERN_2250</name>
</gene>
<name>A0A4Z1E4I8_9MICO</name>
<dbReference type="EMBL" id="RHPJ01000003">
    <property type="protein sequence ID" value="TGO04657.1"/>
    <property type="molecule type" value="Genomic_DNA"/>
</dbReference>
<proteinExistence type="predicted"/>
<dbReference type="GO" id="GO:0003677">
    <property type="term" value="F:DNA binding"/>
    <property type="evidence" value="ECO:0007669"/>
    <property type="project" value="UniProtKB-KW"/>
</dbReference>
<evidence type="ECO:0000256" key="2">
    <source>
        <dbReference type="SAM" id="MobiDB-lite"/>
    </source>
</evidence>
<evidence type="ECO:0000313" key="5">
    <source>
        <dbReference type="Proteomes" id="UP000297318"/>
    </source>
</evidence>
<dbReference type="PROSITE" id="PS50937">
    <property type="entry name" value="HTH_MERR_2"/>
    <property type="match status" value="1"/>
</dbReference>
<dbReference type="InterPro" id="IPR047057">
    <property type="entry name" value="MerR_fam"/>
</dbReference>
<feature type="domain" description="HTH merR-type" evidence="3">
    <location>
        <begin position="60"/>
        <end position="117"/>
    </location>
</feature>
<keyword evidence="5" id="KW-1185">Reference proteome</keyword>
<dbReference type="Pfam" id="PF13411">
    <property type="entry name" value="MerR_1"/>
    <property type="match status" value="1"/>
</dbReference>
<dbReference type="Proteomes" id="UP000297318">
    <property type="component" value="Unassembled WGS sequence"/>
</dbReference>
<organism evidence="4 5">
    <name type="scientific">Serinibacter arcticus</name>
    <dbReference type="NCBI Taxonomy" id="1655435"/>
    <lineage>
        <taxon>Bacteria</taxon>
        <taxon>Bacillati</taxon>
        <taxon>Actinomycetota</taxon>
        <taxon>Actinomycetes</taxon>
        <taxon>Micrococcales</taxon>
        <taxon>Beutenbergiaceae</taxon>
        <taxon>Serinibacter</taxon>
    </lineage>
</organism>
<keyword evidence="1" id="KW-0238">DNA-binding</keyword>
<evidence type="ECO:0000259" key="3">
    <source>
        <dbReference type="PROSITE" id="PS50937"/>
    </source>
</evidence>
<comment type="caution">
    <text evidence="4">The sequence shown here is derived from an EMBL/GenBank/DDBJ whole genome shotgun (WGS) entry which is preliminary data.</text>
</comment>
<dbReference type="PANTHER" id="PTHR30204:SF89">
    <property type="entry name" value="HTH MERR-TYPE DOMAIN-CONTAINING PROTEIN"/>
    <property type="match status" value="1"/>
</dbReference>
<dbReference type="PANTHER" id="PTHR30204">
    <property type="entry name" value="REDOX-CYCLING DRUG-SENSING TRANSCRIPTIONAL ACTIVATOR SOXR"/>
    <property type="match status" value="1"/>
</dbReference>
<dbReference type="GO" id="GO:0003700">
    <property type="term" value="F:DNA-binding transcription factor activity"/>
    <property type="evidence" value="ECO:0007669"/>
    <property type="project" value="InterPro"/>
</dbReference>